<evidence type="ECO:0000313" key="3">
    <source>
        <dbReference type="Proteomes" id="UP000249547"/>
    </source>
</evidence>
<gene>
    <name evidence="2" type="ORF">LX64_01327</name>
</gene>
<dbReference type="Gene3D" id="3.40.430.10">
    <property type="entry name" value="Dihydrofolate Reductase, subunit A"/>
    <property type="match status" value="1"/>
</dbReference>
<evidence type="ECO:0000259" key="1">
    <source>
        <dbReference type="Pfam" id="PF00186"/>
    </source>
</evidence>
<accession>A0A327QZ19</accession>
<keyword evidence="3" id="KW-1185">Reference proteome</keyword>
<name>A0A327QZ19_9BACT</name>
<evidence type="ECO:0000313" key="2">
    <source>
        <dbReference type="EMBL" id="RAJ08673.1"/>
    </source>
</evidence>
<dbReference type="Proteomes" id="UP000249547">
    <property type="component" value="Unassembled WGS sequence"/>
</dbReference>
<dbReference type="RefSeq" id="WP_111596797.1">
    <property type="nucleotide sequence ID" value="NZ_QLLL01000002.1"/>
</dbReference>
<protein>
    <submittedName>
        <fullName evidence="2">Dihydrofolate reductase</fullName>
    </submittedName>
</protein>
<sequence>MNITLFASISLNGKVLLAENPLHQVPNEMPGDFIQRAVAAGCMIIGRKTYEMIAQFPAMLEMFKGVEIIIISSNENASTAYKVMANEAVAMAYIQQQQYDTVLIGGGTSIYNTFLQHQLVNTMVLNYVPVMSGTGGQLGDDPALFSTWRITNQSTFPSGITQITFVQEG</sequence>
<dbReference type="SUPFAM" id="SSF53597">
    <property type="entry name" value="Dihydrofolate reductase-like"/>
    <property type="match status" value="1"/>
</dbReference>
<comment type="caution">
    <text evidence="2">The sequence shown here is derived from an EMBL/GenBank/DDBJ whole genome shotgun (WGS) entry which is preliminary data.</text>
</comment>
<dbReference type="Pfam" id="PF00186">
    <property type="entry name" value="DHFR_1"/>
    <property type="match status" value="1"/>
</dbReference>
<reference evidence="2 3" key="1">
    <citation type="submission" date="2018-06" db="EMBL/GenBank/DDBJ databases">
        <title>Genomic Encyclopedia of Archaeal and Bacterial Type Strains, Phase II (KMG-II): from individual species to whole genera.</title>
        <authorList>
            <person name="Goeker M."/>
        </authorList>
    </citation>
    <scope>NUCLEOTIDE SEQUENCE [LARGE SCALE GENOMIC DNA]</scope>
    <source>
        <strain evidence="2 3">DSM 23857</strain>
    </source>
</reference>
<dbReference type="InterPro" id="IPR024072">
    <property type="entry name" value="DHFR-like_dom_sf"/>
</dbReference>
<feature type="domain" description="DHFR" evidence="1">
    <location>
        <begin position="26"/>
        <end position="119"/>
    </location>
</feature>
<organism evidence="2 3">
    <name type="scientific">Chitinophaga skermanii</name>
    <dbReference type="NCBI Taxonomy" id="331697"/>
    <lineage>
        <taxon>Bacteria</taxon>
        <taxon>Pseudomonadati</taxon>
        <taxon>Bacteroidota</taxon>
        <taxon>Chitinophagia</taxon>
        <taxon>Chitinophagales</taxon>
        <taxon>Chitinophagaceae</taxon>
        <taxon>Chitinophaga</taxon>
    </lineage>
</organism>
<dbReference type="OrthoDB" id="705695at2"/>
<dbReference type="InterPro" id="IPR001796">
    <property type="entry name" value="DHFR_dom"/>
</dbReference>
<proteinExistence type="predicted"/>
<dbReference type="GO" id="GO:0004146">
    <property type="term" value="F:dihydrofolate reductase activity"/>
    <property type="evidence" value="ECO:0007669"/>
    <property type="project" value="InterPro"/>
</dbReference>
<dbReference type="GO" id="GO:0046654">
    <property type="term" value="P:tetrahydrofolate biosynthetic process"/>
    <property type="evidence" value="ECO:0007669"/>
    <property type="project" value="InterPro"/>
</dbReference>
<dbReference type="EMBL" id="QLLL01000002">
    <property type="protein sequence ID" value="RAJ08673.1"/>
    <property type="molecule type" value="Genomic_DNA"/>
</dbReference>
<dbReference type="AlphaFoldDB" id="A0A327QZ19"/>